<dbReference type="InterPro" id="IPR022742">
    <property type="entry name" value="Hydrolase_4"/>
</dbReference>
<dbReference type="AlphaFoldDB" id="A0A2T4DKR6"/>
<reference evidence="2 3" key="1">
    <citation type="submission" date="2018-03" db="EMBL/GenBank/DDBJ databases">
        <title>Cross-interface Injection: A General Nanoliter Liquid Handling Method Applied to Single Cells Genome Amplification Automated Nanoliter Liquid Handling Applied to Single Cell Multiple Displacement Amplification.</title>
        <authorList>
            <person name="Yun J."/>
            <person name="Xu P."/>
            <person name="Xu J."/>
            <person name="Dai X."/>
            <person name="Wang Y."/>
            <person name="Zheng X."/>
            <person name="Cao C."/>
            <person name="Yi Q."/>
            <person name="Zhu Y."/>
            <person name="Wang L."/>
            <person name="Dong Z."/>
            <person name="Huang Y."/>
            <person name="Huang L."/>
            <person name="Du W."/>
        </authorList>
    </citation>
    <scope>NUCLEOTIDE SEQUENCE [LARGE SCALE GENOMIC DNA]</scope>
    <source>
        <strain evidence="2 3">Z-D1-2</strain>
    </source>
</reference>
<evidence type="ECO:0000313" key="3">
    <source>
        <dbReference type="Proteomes" id="UP000240608"/>
    </source>
</evidence>
<accession>A0A2T4DKR6</accession>
<dbReference type="SUPFAM" id="SSF53474">
    <property type="entry name" value="alpha/beta-Hydrolases"/>
    <property type="match status" value="1"/>
</dbReference>
<dbReference type="InterPro" id="IPR051044">
    <property type="entry name" value="MAG_DAG_Lipase"/>
</dbReference>
<gene>
    <name evidence="2" type="ORF">C9994_12130</name>
</gene>
<evidence type="ECO:0000259" key="1">
    <source>
        <dbReference type="Pfam" id="PF12146"/>
    </source>
</evidence>
<dbReference type="PANTHER" id="PTHR11614">
    <property type="entry name" value="PHOSPHOLIPASE-RELATED"/>
    <property type="match status" value="1"/>
</dbReference>
<organism evidence="2 3">
    <name type="scientific">Marivirga lumbricoides</name>
    <dbReference type="NCBI Taxonomy" id="1046115"/>
    <lineage>
        <taxon>Bacteria</taxon>
        <taxon>Pseudomonadati</taxon>
        <taxon>Bacteroidota</taxon>
        <taxon>Cytophagia</taxon>
        <taxon>Cytophagales</taxon>
        <taxon>Marivirgaceae</taxon>
        <taxon>Marivirga</taxon>
    </lineage>
</organism>
<dbReference type="Proteomes" id="UP000240608">
    <property type="component" value="Unassembled WGS sequence"/>
</dbReference>
<dbReference type="Pfam" id="PF12146">
    <property type="entry name" value="Hydrolase_4"/>
    <property type="match status" value="1"/>
</dbReference>
<proteinExistence type="predicted"/>
<dbReference type="InterPro" id="IPR029058">
    <property type="entry name" value="AB_hydrolase_fold"/>
</dbReference>
<name>A0A2T4DKR6_9BACT</name>
<evidence type="ECO:0000313" key="2">
    <source>
        <dbReference type="EMBL" id="PTB94429.1"/>
    </source>
</evidence>
<dbReference type="Gene3D" id="3.40.50.1820">
    <property type="entry name" value="alpha/beta hydrolase"/>
    <property type="match status" value="1"/>
</dbReference>
<dbReference type="EMBL" id="PYVU01000131">
    <property type="protein sequence ID" value="PTB94429.1"/>
    <property type="molecule type" value="Genomic_DNA"/>
</dbReference>
<sequence length="275" mass="30931">MQSEVTSFKTSDNLNLEILSFSAIENPEKVLLIIHGHGDYAGRYVHVAEHFATKNINSAILTLRGHGNSEGKRGHASSMEQLLLDVEYFVRKVRRNNIDARLYLYGHSMGGNIVLNYLLKDQSNEIEGAIITSPWIKLVFQPAKWKVMAGNIMADIIPSFSESSGLDASEISTLPDEVKKYKEDQLIHDKISARLFKVITKGGETILSRSEKFHHPVFIAHGLADKITDASASKKLADSNSLFSWHGYEGNKHEIQNDVSKEQLLQDIEEWLKDK</sequence>
<feature type="domain" description="Serine aminopeptidase S33" evidence="1">
    <location>
        <begin position="26"/>
        <end position="258"/>
    </location>
</feature>
<comment type="caution">
    <text evidence="2">The sequence shown here is derived from an EMBL/GenBank/DDBJ whole genome shotgun (WGS) entry which is preliminary data.</text>
</comment>
<protein>
    <recommendedName>
        <fullName evidence="1">Serine aminopeptidase S33 domain-containing protein</fullName>
    </recommendedName>
</protein>